<sequence>MVELKLEHDLQNKSIPDIKSEHLKITETIFTKVGEGTETRFIELRRTKRSEIVTKSLSSHGQTVLKNIKVEASLPMDIIIEWVIKYYDKTESRSINVFHLNQAIDFEEARKLKHFGKQFKGE</sequence>
<name>A0A6H1ZYI7_9ZZZZ</name>
<gene>
    <name evidence="1" type="ORF">TM448A02853_0013</name>
</gene>
<accession>A0A6H1ZYI7</accession>
<dbReference type="AlphaFoldDB" id="A0A6H1ZYI7"/>
<proteinExistence type="predicted"/>
<reference evidence="1" key="1">
    <citation type="submission" date="2020-03" db="EMBL/GenBank/DDBJ databases">
        <title>The deep terrestrial virosphere.</title>
        <authorList>
            <person name="Holmfeldt K."/>
            <person name="Nilsson E."/>
            <person name="Simone D."/>
            <person name="Lopez-Fernandez M."/>
            <person name="Wu X."/>
            <person name="de Brujin I."/>
            <person name="Lundin D."/>
            <person name="Andersson A."/>
            <person name="Bertilsson S."/>
            <person name="Dopson M."/>
        </authorList>
    </citation>
    <scope>NUCLEOTIDE SEQUENCE</scope>
    <source>
        <strain evidence="1">TM448A02853</strain>
    </source>
</reference>
<organism evidence="1">
    <name type="scientific">viral metagenome</name>
    <dbReference type="NCBI Taxonomy" id="1070528"/>
    <lineage>
        <taxon>unclassified sequences</taxon>
        <taxon>metagenomes</taxon>
        <taxon>organismal metagenomes</taxon>
    </lineage>
</organism>
<evidence type="ECO:0000313" key="1">
    <source>
        <dbReference type="EMBL" id="QJA52634.1"/>
    </source>
</evidence>
<dbReference type="EMBL" id="MT144355">
    <property type="protein sequence ID" value="QJA52634.1"/>
    <property type="molecule type" value="Genomic_DNA"/>
</dbReference>
<protein>
    <submittedName>
        <fullName evidence="1">Uncharacterized protein</fullName>
    </submittedName>
</protein>